<dbReference type="FunFam" id="4.10.40.20:FF:000001">
    <property type="entry name" value="Insulin-like growth factor binding protein 5"/>
    <property type="match status" value="1"/>
</dbReference>
<reference evidence="11" key="2">
    <citation type="submission" date="2025-08" db="UniProtKB">
        <authorList>
            <consortium name="Ensembl"/>
        </authorList>
    </citation>
    <scope>IDENTIFICATION</scope>
</reference>
<evidence type="ECO:0000256" key="4">
    <source>
        <dbReference type="ARBA" id="ARBA00022553"/>
    </source>
</evidence>
<dbReference type="InterPro" id="IPR022322">
    <property type="entry name" value="IGFBP1"/>
</dbReference>
<dbReference type="Pfam" id="PF00219">
    <property type="entry name" value="IGFBP"/>
    <property type="match status" value="1"/>
</dbReference>
<dbReference type="GO" id="GO:0032868">
    <property type="term" value="P:response to insulin"/>
    <property type="evidence" value="ECO:0007669"/>
    <property type="project" value="Ensembl"/>
</dbReference>
<evidence type="ECO:0000256" key="1">
    <source>
        <dbReference type="ARBA" id="ARBA00004613"/>
    </source>
</evidence>
<dbReference type="InterPro" id="IPR017891">
    <property type="entry name" value="Insulin_GF-bd_Cys-rich_CS"/>
</dbReference>
<dbReference type="GO" id="GO:0005794">
    <property type="term" value="C:Golgi apparatus"/>
    <property type="evidence" value="ECO:0007669"/>
    <property type="project" value="Ensembl"/>
</dbReference>
<evidence type="ECO:0000313" key="11">
    <source>
        <dbReference type="Ensembl" id="ENSPANP00000057292.1"/>
    </source>
</evidence>
<comment type="subunit">
    <text evidence="8">Binds equally well IGF1 and IGF2. Interacts with integrin ITGA5:ITGB1. Interacts with VHL; this interaction inhibits HIF1A degradation.</text>
</comment>
<dbReference type="GO" id="GO:0031994">
    <property type="term" value="F:insulin-like growth factor I binding"/>
    <property type="evidence" value="ECO:0007669"/>
    <property type="project" value="Ensembl"/>
</dbReference>
<dbReference type="InterPro" id="IPR000716">
    <property type="entry name" value="Thyroglobulin_1"/>
</dbReference>
<dbReference type="PRINTS" id="PR01977">
    <property type="entry name" value="IGFBPFAMILY1"/>
</dbReference>
<dbReference type="InterPro" id="IPR000867">
    <property type="entry name" value="IGFBP-like"/>
</dbReference>
<protein>
    <recommendedName>
        <fullName evidence="2">Insulin-like growth factor-binding protein 1</fullName>
    </recommendedName>
</protein>
<reference evidence="11 12" key="1">
    <citation type="submission" date="2012-03" db="EMBL/GenBank/DDBJ databases">
        <title>Whole Genome Assembly of Papio anubis.</title>
        <authorList>
            <person name="Liu Y.L."/>
            <person name="Abraham K.A."/>
            <person name="Akbar H.A."/>
            <person name="Ali S.A."/>
            <person name="Anosike U.A."/>
            <person name="Aqrawi P.A."/>
            <person name="Arias F.A."/>
            <person name="Attaway T.A."/>
            <person name="Awwad R.A."/>
            <person name="Babu C.B."/>
            <person name="Bandaranaike D.B."/>
            <person name="Battles P.B."/>
            <person name="Bell A.B."/>
            <person name="Beltran B.B."/>
            <person name="Berhane-Mersha D.B."/>
            <person name="Bess C.B."/>
            <person name="Bickham C.B."/>
            <person name="Bolden T.B."/>
            <person name="Carter K.C."/>
            <person name="Chau D.C."/>
            <person name="Chavez A.C."/>
            <person name="Clerc-Blankenburg K.C."/>
            <person name="Coyle M.C."/>
            <person name="Dao M.D."/>
            <person name="Davila M.L.D."/>
            <person name="Davy-Carroll L.D."/>
            <person name="Denson S.D."/>
            <person name="Dinh H.D."/>
            <person name="Fernandez S.F."/>
            <person name="Fernando P.F."/>
            <person name="Forbes L.F."/>
            <person name="Francis C.F."/>
            <person name="Francisco L.F."/>
            <person name="Fu Q.F."/>
            <person name="Garcia-Iii R.G."/>
            <person name="Garrett T.G."/>
            <person name="Gross S.G."/>
            <person name="Gubbala S.G."/>
            <person name="Hirani K.H."/>
            <person name="Hogues M.H."/>
            <person name="Hollins B.H."/>
            <person name="Jackson L.J."/>
            <person name="Javaid M.J."/>
            <person name="Jhangiani S.J."/>
            <person name="Johnson A.J."/>
            <person name="Johnson B.J."/>
            <person name="Jones J.J."/>
            <person name="Joshi V.J."/>
            <person name="Kalu J.K."/>
            <person name="Khan N.K."/>
            <person name="Korchina V.K."/>
            <person name="Kovar C.K."/>
            <person name="Lago L.L."/>
            <person name="Lara F.L."/>
            <person name="Le T.-K.L."/>
            <person name="Lee S.L."/>
            <person name="Legall-Iii F.L."/>
            <person name="Lemon S.L."/>
            <person name="Liu J.L."/>
            <person name="Liu Y.-S.L."/>
            <person name="Liyanage D.L."/>
            <person name="Lopez J.L."/>
            <person name="Lorensuhewa L.L."/>
            <person name="Mata R.M."/>
            <person name="Mathew T.M."/>
            <person name="Mercado C.M."/>
            <person name="Mercado I.M."/>
            <person name="Morales K.M."/>
            <person name="Morgan M.M."/>
            <person name="Munidasa M.M."/>
            <person name="Ngo D.N."/>
            <person name="Nguyen L.N."/>
            <person name="Nguyen T.N."/>
            <person name="Nguyen N.N."/>
            <person name="Obregon M.O."/>
            <person name="Okwuonu G.O."/>
            <person name="Ongeri F.O."/>
            <person name="Onwere C.O."/>
            <person name="Osifeso I.O."/>
            <person name="Parra A.P."/>
            <person name="Patil S.P."/>
            <person name="Perez A.P."/>
            <person name="Perez Y.P."/>
            <person name="Pham C.P."/>
            <person name="Pu L.-L.P."/>
            <person name="Puazo M.P."/>
            <person name="Quiroz J.Q."/>
            <person name="Rouhana J.R."/>
            <person name="Ruiz M.R."/>
            <person name="Ruiz S.-J.R."/>
            <person name="Saada N.S."/>
            <person name="Santibanez J.S."/>
            <person name="Scheel M.S."/>
            <person name="Schneider B.S."/>
            <person name="Simmons D.S."/>
            <person name="Sisson I.S."/>
            <person name="Tang L.-Y.T."/>
            <person name="Thornton R.T."/>
            <person name="Tisius J.T."/>
            <person name="Toledanes G.T."/>
            <person name="Trejos Z.T."/>
            <person name="Usmani K.U."/>
            <person name="Varghese R.V."/>
            <person name="Vattathil S.V."/>
            <person name="Vee V.V."/>
            <person name="Walker D.W."/>
            <person name="Weissenberger G.W."/>
            <person name="White C.W."/>
            <person name="Williams A.W."/>
            <person name="Woodworth J.W."/>
            <person name="Wright R.W."/>
            <person name="Zhu Y.Z."/>
            <person name="Han Y.H."/>
            <person name="Newsham I.N."/>
            <person name="Nazareth L.N."/>
            <person name="Worley K.W."/>
            <person name="Muzny D.M."/>
            <person name="Rogers J.R."/>
            <person name="Gibbs R.G."/>
        </authorList>
    </citation>
    <scope>NUCLEOTIDE SEQUENCE [LARGE SCALE GENOMIC DNA]</scope>
</reference>
<keyword evidence="6" id="KW-1015">Disulfide bond</keyword>
<dbReference type="Gene3D" id="4.10.800.10">
    <property type="entry name" value="Thyroglobulin type-1"/>
    <property type="match status" value="1"/>
</dbReference>
<sequence length="295" mass="31678">MGHRPPPPAQRASAPVCCPRLEMSEVPVARVWLVLLLLTVQVGVTASAPWQCAPCSAEKLALCPPVPASCSEVTRSAGCGCCPMCALPLGAACGVATARCARGLSCRALPGEQQPLHALTRGQGACVQDSDASASNAEAAGSPESPESTEITEEELLDNFHLMAPSEEDHSILWDAIGTYDSSKAVHVTNVKKWKEPCRIELYRVVESLTKAQETSGEDISKFYLPNCNKNGFYHSRQVGGLASVCRQGERDSCPTFLPSHGHSWQRMSPSKVDTRTGCLEPDPPLWEPGASRRR</sequence>
<dbReference type="SMART" id="SM00121">
    <property type="entry name" value="IB"/>
    <property type="match status" value="1"/>
</dbReference>
<name>A0A8I5NFF1_PAPAN</name>
<evidence type="ECO:0000313" key="12">
    <source>
        <dbReference type="Proteomes" id="UP000028761"/>
    </source>
</evidence>
<evidence type="ECO:0000256" key="2">
    <source>
        <dbReference type="ARBA" id="ARBA00013675"/>
    </source>
</evidence>
<dbReference type="GO" id="GO:0005615">
    <property type="term" value="C:extracellular space"/>
    <property type="evidence" value="ECO:0007669"/>
    <property type="project" value="Ensembl"/>
</dbReference>
<dbReference type="GO" id="GO:0031995">
    <property type="term" value="F:insulin-like growth factor II binding"/>
    <property type="evidence" value="ECO:0007669"/>
    <property type="project" value="Ensembl"/>
</dbReference>
<comment type="subcellular location">
    <subcellularLocation>
        <location evidence="1">Secreted</location>
    </subcellularLocation>
</comment>
<dbReference type="Pfam" id="PF00086">
    <property type="entry name" value="Thyroglobulin_1"/>
    <property type="match status" value="1"/>
</dbReference>
<dbReference type="InterPro" id="IPR036857">
    <property type="entry name" value="Thyroglobulin_1_sf"/>
</dbReference>
<keyword evidence="3" id="KW-0964">Secreted</keyword>
<evidence type="ECO:0000256" key="5">
    <source>
        <dbReference type="ARBA" id="ARBA00022729"/>
    </source>
</evidence>
<dbReference type="Ensembl" id="ENSPANT00000065883.1">
    <property type="protein sequence ID" value="ENSPANP00000057292.1"/>
    <property type="gene ID" value="ENSPANG00000043551.1"/>
</dbReference>
<dbReference type="PRINTS" id="PR01976">
    <property type="entry name" value="IGFBPFAMILY"/>
</dbReference>
<dbReference type="PANTHER" id="PTHR11551">
    <property type="entry name" value="INSULIN-LIKE GROWTH FACTOR BINDING PROTEIN"/>
    <property type="match status" value="1"/>
</dbReference>
<dbReference type="PROSITE" id="PS51323">
    <property type="entry name" value="IGFBP_N_2"/>
    <property type="match status" value="1"/>
</dbReference>
<keyword evidence="12" id="KW-1185">Reference proteome</keyword>
<evidence type="ECO:0000259" key="10">
    <source>
        <dbReference type="PROSITE" id="PS51323"/>
    </source>
</evidence>
<dbReference type="GO" id="GO:0043567">
    <property type="term" value="P:regulation of insulin-like growth factor receptor signaling pathway"/>
    <property type="evidence" value="ECO:0007669"/>
    <property type="project" value="TreeGrafter"/>
</dbReference>
<dbReference type="SUPFAM" id="SSF57610">
    <property type="entry name" value="Thyroglobulin type-1 domain"/>
    <property type="match status" value="1"/>
</dbReference>
<evidence type="ECO:0000256" key="9">
    <source>
        <dbReference type="SAM" id="MobiDB-lite"/>
    </source>
</evidence>
<dbReference type="Proteomes" id="UP000028761">
    <property type="component" value="Chromosome 4"/>
</dbReference>
<keyword evidence="7" id="KW-0340">Growth factor binding</keyword>
<keyword evidence="5" id="KW-0732">Signal</keyword>
<feature type="region of interest" description="Disordered" evidence="9">
    <location>
        <begin position="261"/>
        <end position="295"/>
    </location>
</feature>
<dbReference type="SUPFAM" id="SSF57184">
    <property type="entry name" value="Growth factor receptor domain"/>
    <property type="match status" value="1"/>
</dbReference>
<feature type="domain" description="IGFBP N-terminal" evidence="10">
    <location>
        <begin position="48"/>
        <end position="129"/>
    </location>
</feature>
<evidence type="ECO:0000256" key="6">
    <source>
        <dbReference type="ARBA" id="ARBA00023157"/>
    </source>
</evidence>
<dbReference type="PROSITE" id="PS00222">
    <property type="entry name" value="IGFBP_N_1"/>
    <property type="match status" value="1"/>
</dbReference>
<dbReference type="Gene3D" id="4.10.40.20">
    <property type="match status" value="1"/>
</dbReference>
<gene>
    <name evidence="11" type="primary">IGFBP1</name>
</gene>
<dbReference type="GeneTree" id="ENSGT00940000157394"/>
<dbReference type="PANTHER" id="PTHR11551:SF6">
    <property type="entry name" value="INSULIN-LIKE GROWTH FACTOR-BINDING PROTEIN 1"/>
    <property type="match status" value="1"/>
</dbReference>
<dbReference type="AlphaFoldDB" id="A0A8I5NFF1"/>
<evidence type="ECO:0000256" key="7">
    <source>
        <dbReference type="ARBA" id="ARBA00023183"/>
    </source>
</evidence>
<evidence type="ECO:0000256" key="3">
    <source>
        <dbReference type="ARBA" id="ARBA00022525"/>
    </source>
</evidence>
<keyword evidence="4" id="KW-0597">Phosphoprotein</keyword>
<evidence type="ECO:0000256" key="8">
    <source>
        <dbReference type="ARBA" id="ARBA00049694"/>
    </source>
</evidence>
<dbReference type="InterPro" id="IPR022321">
    <property type="entry name" value="IGFBP_1-6_chordata"/>
</dbReference>
<reference evidence="11" key="3">
    <citation type="submission" date="2025-09" db="UniProtKB">
        <authorList>
            <consortium name="Ensembl"/>
        </authorList>
    </citation>
    <scope>IDENTIFICATION</scope>
</reference>
<organism evidence="11 12">
    <name type="scientific">Papio anubis</name>
    <name type="common">Olive baboon</name>
    <dbReference type="NCBI Taxonomy" id="9555"/>
    <lineage>
        <taxon>Eukaryota</taxon>
        <taxon>Metazoa</taxon>
        <taxon>Chordata</taxon>
        <taxon>Craniata</taxon>
        <taxon>Vertebrata</taxon>
        <taxon>Euteleostomi</taxon>
        <taxon>Mammalia</taxon>
        <taxon>Eutheria</taxon>
        <taxon>Euarchontoglires</taxon>
        <taxon>Primates</taxon>
        <taxon>Haplorrhini</taxon>
        <taxon>Catarrhini</taxon>
        <taxon>Cercopithecidae</taxon>
        <taxon>Cercopithecinae</taxon>
        <taxon>Papio</taxon>
    </lineage>
</organism>
<dbReference type="InterPro" id="IPR009030">
    <property type="entry name" value="Growth_fac_rcpt_cys_sf"/>
</dbReference>
<accession>A0A8I5NFF1</accession>
<proteinExistence type="predicted"/>